<keyword evidence="2" id="KW-1185">Reference proteome</keyword>
<evidence type="ECO:0000313" key="2">
    <source>
        <dbReference type="Proteomes" id="UP001189429"/>
    </source>
</evidence>
<evidence type="ECO:0008006" key="3">
    <source>
        <dbReference type="Google" id="ProtNLM"/>
    </source>
</evidence>
<sequence>MEYTMTGNFREFESCVRTLVREIEYSAEGKDLELNHDWFIRTLCSAGVSRDDAEDCWEHKVNEAFASLHAEVLPVHPIQMPQRHKDGLMFDHWEIAWWKLQIWNLTQFEKLIWLDSDAILTRSIDWLFDRPWMWSQRDDWFCDLNVPKVCSGIVLIYPDEKDFEGLLKYAAEVEDLSDGGDQKLISLYFKNVRHKPVNLLDDLEASFGHCLGKAQSP</sequence>
<reference evidence="1" key="1">
    <citation type="submission" date="2023-10" db="EMBL/GenBank/DDBJ databases">
        <authorList>
            <person name="Chen Y."/>
            <person name="Shah S."/>
            <person name="Dougan E. K."/>
            <person name="Thang M."/>
            <person name="Chan C."/>
        </authorList>
    </citation>
    <scope>NUCLEOTIDE SEQUENCE [LARGE SCALE GENOMIC DNA]</scope>
</reference>
<dbReference type="Gene3D" id="3.90.550.10">
    <property type="entry name" value="Spore Coat Polysaccharide Biosynthesis Protein SpsA, Chain A"/>
    <property type="match status" value="1"/>
</dbReference>
<proteinExistence type="predicted"/>
<dbReference type="InterPro" id="IPR029044">
    <property type="entry name" value="Nucleotide-diphossugar_trans"/>
</dbReference>
<feature type="non-terminal residue" evidence="1">
    <location>
        <position position="217"/>
    </location>
</feature>
<dbReference type="PANTHER" id="PTHR11183">
    <property type="entry name" value="GLYCOGENIN SUBFAMILY MEMBER"/>
    <property type="match status" value="1"/>
</dbReference>
<organism evidence="1 2">
    <name type="scientific">Prorocentrum cordatum</name>
    <dbReference type="NCBI Taxonomy" id="2364126"/>
    <lineage>
        <taxon>Eukaryota</taxon>
        <taxon>Sar</taxon>
        <taxon>Alveolata</taxon>
        <taxon>Dinophyceae</taxon>
        <taxon>Prorocentrales</taxon>
        <taxon>Prorocentraceae</taxon>
        <taxon>Prorocentrum</taxon>
    </lineage>
</organism>
<protein>
    <recommendedName>
        <fullName evidence="3">Hexosyltransferase</fullName>
    </recommendedName>
</protein>
<gene>
    <name evidence="1" type="ORF">PCOR1329_LOCUS67791</name>
</gene>
<dbReference type="SUPFAM" id="SSF53448">
    <property type="entry name" value="Nucleotide-diphospho-sugar transferases"/>
    <property type="match status" value="1"/>
</dbReference>
<comment type="caution">
    <text evidence="1">The sequence shown here is derived from an EMBL/GenBank/DDBJ whole genome shotgun (WGS) entry which is preliminary data.</text>
</comment>
<dbReference type="EMBL" id="CAUYUJ010018805">
    <property type="protein sequence ID" value="CAK0886449.1"/>
    <property type="molecule type" value="Genomic_DNA"/>
</dbReference>
<dbReference type="Proteomes" id="UP001189429">
    <property type="component" value="Unassembled WGS sequence"/>
</dbReference>
<dbReference type="InterPro" id="IPR050587">
    <property type="entry name" value="GNT1/Glycosyltrans_8"/>
</dbReference>
<name>A0ABN9WIW4_9DINO</name>
<evidence type="ECO:0000313" key="1">
    <source>
        <dbReference type="EMBL" id="CAK0886449.1"/>
    </source>
</evidence>
<accession>A0ABN9WIW4</accession>